<evidence type="ECO:0000313" key="3">
    <source>
        <dbReference type="Proteomes" id="UP000265703"/>
    </source>
</evidence>
<dbReference type="AlphaFoldDB" id="A0A397SX74"/>
<dbReference type="Gene3D" id="2.60.40.150">
    <property type="entry name" value="C2 domain"/>
    <property type="match status" value="1"/>
</dbReference>
<comment type="caution">
    <text evidence="2">The sequence shown here is derived from an EMBL/GenBank/DDBJ whole genome shotgun (WGS) entry which is preliminary data.</text>
</comment>
<dbReference type="OrthoDB" id="270970at2759"/>
<dbReference type="InterPro" id="IPR035892">
    <property type="entry name" value="C2_domain_sf"/>
</dbReference>
<dbReference type="STRING" id="658196.A0A397SX74"/>
<evidence type="ECO:0000313" key="2">
    <source>
        <dbReference type="EMBL" id="RIA90262.1"/>
    </source>
</evidence>
<dbReference type="InterPro" id="IPR000008">
    <property type="entry name" value="C2_dom"/>
</dbReference>
<dbReference type="SUPFAM" id="SSF49562">
    <property type="entry name" value="C2 domain (Calcium/lipid-binding domain, CaLB)"/>
    <property type="match status" value="1"/>
</dbReference>
<sequence>MTKGALEVTVVEAKKLHDEDWIGKGDPYVKLILDKFNSQATKPISGTNDPKYNETFTFNVDGQKELEVEVWDKDVAKDDLIGKNDVSLSKVFSSGQDDEWVKIRRHTIGFTKGEVHLSMKFTSA</sequence>
<dbReference type="Pfam" id="PF00168">
    <property type="entry name" value="C2"/>
    <property type="match status" value="1"/>
</dbReference>
<keyword evidence="3" id="KW-1185">Reference proteome</keyword>
<dbReference type="PANTHER" id="PTHR47052">
    <property type="entry name" value="CONSERVED SERINE PROLINE-RICH PROTEIN (AFU_ORTHOLOGUE AFUA_2G01790)"/>
    <property type="match status" value="1"/>
</dbReference>
<accession>A0A397SX74</accession>
<dbReference type="PANTHER" id="PTHR47052:SF3">
    <property type="entry name" value="INGRESSION PROTEIN 1"/>
    <property type="match status" value="1"/>
</dbReference>
<dbReference type="EMBL" id="QKYT01000186">
    <property type="protein sequence ID" value="RIA90262.1"/>
    <property type="molecule type" value="Genomic_DNA"/>
</dbReference>
<dbReference type="InterPro" id="IPR052981">
    <property type="entry name" value="Ingression_C2_domain"/>
</dbReference>
<gene>
    <name evidence="2" type="ORF">C1645_770334</name>
</gene>
<dbReference type="PROSITE" id="PS50004">
    <property type="entry name" value="C2"/>
    <property type="match status" value="1"/>
</dbReference>
<proteinExistence type="predicted"/>
<name>A0A397SX74_9GLOM</name>
<dbReference type="CDD" id="cd00030">
    <property type="entry name" value="C2"/>
    <property type="match status" value="1"/>
</dbReference>
<protein>
    <submittedName>
        <fullName evidence="2">C2 domain-containing protein</fullName>
    </submittedName>
</protein>
<dbReference type="SMART" id="SM00239">
    <property type="entry name" value="C2"/>
    <property type="match status" value="1"/>
</dbReference>
<organism evidence="2 3">
    <name type="scientific">Glomus cerebriforme</name>
    <dbReference type="NCBI Taxonomy" id="658196"/>
    <lineage>
        <taxon>Eukaryota</taxon>
        <taxon>Fungi</taxon>
        <taxon>Fungi incertae sedis</taxon>
        <taxon>Mucoromycota</taxon>
        <taxon>Glomeromycotina</taxon>
        <taxon>Glomeromycetes</taxon>
        <taxon>Glomerales</taxon>
        <taxon>Glomeraceae</taxon>
        <taxon>Glomus</taxon>
    </lineage>
</organism>
<feature type="domain" description="C2" evidence="1">
    <location>
        <begin position="1"/>
        <end position="101"/>
    </location>
</feature>
<reference evidence="2 3" key="1">
    <citation type="submission" date="2018-06" db="EMBL/GenBank/DDBJ databases">
        <title>Comparative genomics reveals the genomic features of Rhizophagus irregularis, R. cerebriforme, R. diaphanum and Gigaspora rosea, and their symbiotic lifestyle signature.</title>
        <authorList>
            <person name="Morin E."/>
            <person name="San Clemente H."/>
            <person name="Chen E.C.H."/>
            <person name="De La Providencia I."/>
            <person name="Hainaut M."/>
            <person name="Kuo A."/>
            <person name="Kohler A."/>
            <person name="Murat C."/>
            <person name="Tang N."/>
            <person name="Roy S."/>
            <person name="Loubradou J."/>
            <person name="Henrissat B."/>
            <person name="Grigoriev I.V."/>
            <person name="Corradi N."/>
            <person name="Roux C."/>
            <person name="Martin F.M."/>
        </authorList>
    </citation>
    <scope>NUCLEOTIDE SEQUENCE [LARGE SCALE GENOMIC DNA]</scope>
    <source>
        <strain evidence="2 3">DAOM 227022</strain>
    </source>
</reference>
<evidence type="ECO:0000259" key="1">
    <source>
        <dbReference type="PROSITE" id="PS50004"/>
    </source>
</evidence>
<dbReference type="Proteomes" id="UP000265703">
    <property type="component" value="Unassembled WGS sequence"/>
</dbReference>